<evidence type="ECO:0000256" key="2">
    <source>
        <dbReference type="ARBA" id="ARBA00022475"/>
    </source>
</evidence>
<feature type="transmembrane region" description="Helical" evidence="8">
    <location>
        <begin position="364"/>
        <end position="384"/>
    </location>
</feature>
<feature type="transmembrane region" description="Helical" evidence="8">
    <location>
        <begin position="186"/>
        <end position="204"/>
    </location>
</feature>
<dbReference type="EMBL" id="FOZG01000001">
    <property type="protein sequence ID" value="SFR81753.1"/>
    <property type="molecule type" value="Genomic_DNA"/>
</dbReference>
<reference evidence="10 11" key="1">
    <citation type="submission" date="2016-10" db="EMBL/GenBank/DDBJ databases">
        <authorList>
            <person name="de Groot N.N."/>
        </authorList>
    </citation>
    <scope>NUCLEOTIDE SEQUENCE [LARGE SCALE GENOMIC DNA]</scope>
    <source>
        <strain evidence="10 11">S5-249</strain>
    </source>
</reference>
<feature type="transmembrane region" description="Helical" evidence="8">
    <location>
        <begin position="340"/>
        <end position="358"/>
    </location>
</feature>
<keyword evidence="7 8" id="KW-0472">Membrane</keyword>
<dbReference type="GO" id="GO:0005886">
    <property type="term" value="C:plasma membrane"/>
    <property type="evidence" value="ECO:0007669"/>
    <property type="project" value="UniProtKB-SubCell"/>
</dbReference>
<dbReference type="InterPro" id="IPR050297">
    <property type="entry name" value="LipidA_mod_glycosyltrf_83"/>
</dbReference>
<keyword evidence="4 10" id="KW-0808">Transferase</keyword>
<evidence type="ECO:0000256" key="8">
    <source>
        <dbReference type="SAM" id="Phobius"/>
    </source>
</evidence>
<dbReference type="Proteomes" id="UP000198824">
    <property type="component" value="Unassembled WGS sequence"/>
</dbReference>
<protein>
    <submittedName>
        <fullName evidence="10">Dolichyl-phosphate-mannose-protein mannosyltransferase</fullName>
    </submittedName>
</protein>
<sequence>MGDLTSSHRRTIWPLFDVPRSRGAAHREWGVASVLAGILSAALAIRLVGVQFGLPALYDPDEGFFLITGLKLLSERTLNPGWFGHPGTVTIYLLALIEAGVIGFGILTGRFADVRGFGRALYTDPSLVVVPARLMIVAFGVAGVLLTYLLGRRVADHRVGLLAAALVALNPLHISLSQIVRTDIQASAFMLLSALAATTASQTGRLRAYLLAGVWLGVACATKWPAAAVMAGIGGACVLRIVQDGRAEARRQATWLVAGIATGVVTLLLVSPYLVLDHATLLSNLGGEAKPQHLGSTGGSLPSNLLWYVTHPLRGSFGVLGIALIGVGVVTAVQRGGAPAAVVLPIMLAFLVGISSQQLIWPRWIVAGLPFCAILAAIGLWRMVDAVPSVRARVSITVVLAVAVLLPMAGRAAAQARELQSDTRAIASAWLKQHAPPGSTVLIEHFAFDLIRQPWEFRYPAGDAGCLDPKLAARQRIRTAAVYQMRGNRSIVDIGTINPARLESCRADFAIFTDYDRYRGEGARYAAEISRYEALAAGGRLLLTVRPAPGLVGGPTVRVVRLGLRPRTASNPPLSLKVGRVDKAG</sequence>
<feature type="transmembrane region" description="Helical" evidence="8">
    <location>
        <begin position="89"/>
        <end position="107"/>
    </location>
</feature>
<gene>
    <name evidence="10" type="ORF">SAMN05192580_0756</name>
</gene>
<evidence type="ECO:0000259" key="9">
    <source>
        <dbReference type="Pfam" id="PF13231"/>
    </source>
</evidence>
<proteinExistence type="predicted"/>
<dbReference type="InterPro" id="IPR038731">
    <property type="entry name" value="RgtA/B/C-like"/>
</dbReference>
<feature type="transmembrane region" description="Helical" evidence="8">
    <location>
        <begin position="254"/>
        <end position="275"/>
    </location>
</feature>
<evidence type="ECO:0000313" key="11">
    <source>
        <dbReference type="Proteomes" id="UP000198824"/>
    </source>
</evidence>
<keyword evidence="11" id="KW-1185">Reference proteome</keyword>
<feature type="transmembrane region" description="Helical" evidence="8">
    <location>
        <begin position="313"/>
        <end position="333"/>
    </location>
</feature>
<feature type="transmembrane region" description="Helical" evidence="8">
    <location>
        <begin position="127"/>
        <end position="151"/>
    </location>
</feature>
<comment type="subcellular location">
    <subcellularLocation>
        <location evidence="1">Cell membrane</location>
        <topology evidence="1">Multi-pass membrane protein</topology>
    </subcellularLocation>
</comment>
<dbReference type="Pfam" id="PF13231">
    <property type="entry name" value="PMT_2"/>
    <property type="match status" value="1"/>
</dbReference>
<dbReference type="GO" id="GO:0009103">
    <property type="term" value="P:lipopolysaccharide biosynthetic process"/>
    <property type="evidence" value="ECO:0007669"/>
    <property type="project" value="UniProtKB-ARBA"/>
</dbReference>
<evidence type="ECO:0000256" key="7">
    <source>
        <dbReference type="ARBA" id="ARBA00023136"/>
    </source>
</evidence>
<keyword evidence="3 10" id="KW-0328">Glycosyltransferase</keyword>
<dbReference type="OrthoDB" id="7432315at2"/>
<dbReference type="RefSeq" id="WP_093310906.1">
    <property type="nucleotide sequence ID" value="NZ_FOZG01000001.1"/>
</dbReference>
<dbReference type="AlphaFoldDB" id="A0A1I6JS21"/>
<keyword evidence="5 8" id="KW-0812">Transmembrane</keyword>
<evidence type="ECO:0000256" key="6">
    <source>
        <dbReference type="ARBA" id="ARBA00022989"/>
    </source>
</evidence>
<feature type="transmembrane region" description="Helical" evidence="8">
    <location>
        <begin position="396"/>
        <end position="414"/>
    </location>
</feature>
<name>A0A1I6JS21_9SPHN</name>
<dbReference type="STRING" id="1166337.SAMN05192580_0756"/>
<evidence type="ECO:0000256" key="3">
    <source>
        <dbReference type="ARBA" id="ARBA00022676"/>
    </source>
</evidence>
<evidence type="ECO:0000256" key="4">
    <source>
        <dbReference type="ARBA" id="ARBA00022679"/>
    </source>
</evidence>
<feature type="transmembrane region" description="Helical" evidence="8">
    <location>
        <begin position="29"/>
        <end position="49"/>
    </location>
</feature>
<keyword evidence="2" id="KW-1003">Cell membrane</keyword>
<evidence type="ECO:0000256" key="1">
    <source>
        <dbReference type="ARBA" id="ARBA00004651"/>
    </source>
</evidence>
<evidence type="ECO:0000256" key="5">
    <source>
        <dbReference type="ARBA" id="ARBA00022692"/>
    </source>
</evidence>
<organism evidence="10 11">
    <name type="scientific">Sphingomonas jatrophae</name>
    <dbReference type="NCBI Taxonomy" id="1166337"/>
    <lineage>
        <taxon>Bacteria</taxon>
        <taxon>Pseudomonadati</taxon>
        <taxon>Pseudomonadota</taxon>
        <taxon>Alphaproteobacteria</taxon>
        <taxon>Sphingomonadales</taxon>
        <taxon>Sphingomonadaceae</taxon>
        <taxon>Sphingomonas</taxon>
    </lineage>
</organism>
<keyword evidence="6 8" id="KW-1133">Transmembrane helix</keyword>
<accession>A0A1I6JS21</accession>
<feature type="transmembrane region" description="Helical" evidence="8">
    <location>
        <begin position="157"/>
        <end position="174"/>
    </location>
</feature>
<dbReference type="GO" id="GO:0016763">
    <property type="term" value="F:pentosyltransferase activity"/>
    <property type="evidence" value="ECO:0007669"/>
    <property type="project" value="TreeGrafter"/>
</dbReference>
<dbReference type="PANTHER" id="PTHR33908:SF11">
    <property type="entry name" value="MEMBRANE PROTEIN"/>
    <property type="match status" value="1"/>
</dbReference>
<evidence type="ECO:0000313" key="10">
    <source>
        <dbReference type="EMBL" id="SFR81753.1"/>
    </source>
</evidence>
<feature type="transmembrane region" description="Helical" evidence="8">
    <location>
        <begin position="224"/>
        <end position="242"/>
    </location>
</feature>
<dbReference type="PANTHER" id="PTHR33908">
    <property type="entry name" value="MANNOSYLTRANSFERASE YKCB-RELATED"/>
    <property type="match status" value="1"/>
</dbReference>
<feature type="domain" description="Glycosyltransferase RgtA/B/C/D-like" evidence="9">
    <location>
        <begin position="131"/>
        <end position="274"/>
    </location>
</feature>